<organism evidence="1">
    <name type="scientific">bioreactor metagenome</name>
    <dbReference type="NCBI Taxonomy" id="1076179"/>
    <lineage>
        <taxon>unclassified sequences</taxon>
        <taxon>metagenomes</taxon>
        <taxon>ecological metagenomes</taxon>
    </lineage>
</organism>
<proteinExistence type="predicted"/>
<sequence>MQTCSPYSCITTNNILSHWRVHSLPIQSVKCLQYSLLLQILSSLTKLGQTVPCLSSYKRGWSSSNNRSALQTDRLLFFSARLQQLPTKPNWSVHRPKPIQPWSGLMNVVQSSGSSSTTSWLRMTKLHLSPWSLHGKRG</sequence>
<name>A0A645B8I1_9ZZZZ</name>
<reference evidence="1" key="1">
    <citation type="submission" date="2019-08" db="EMBL/GenBank/DDBJ databases">
        <authorList>
            <person name="Kucharzyk K."/>
            <person name="Murdoch R.W."/>
            <person name="Higgins S."/>
            <person name="Loffler F."/>
        </authorList>
    </citation>
    <scope>NUCLEOTIDE SEQUENCE</scope>
</reference>
<accession>A0A645B8I1</accession>
<comment type="caution">
    <text evidence="1">The sequence shown here is derived from an EMBL/GenBank/DDBJ whole genome shotgun (WGS) entry which is preliminary data.</text>
</comment>
<gene>
    <name evidence="1" type="ORF">SDC9_104833</name>
</gene>
<evidence type="ECO:0000313" key="1">
    <source>
        <dbReference type="EMBL" id="MPM58004.1"/>
    </source>
</evidence>
<dbReference type="EMBL" id="VSSQ01016550">
    <property type="protein sequence ID" value="MPM58004.1"/>
    <property type="molecule type" value="Genomic_DNA"/>
</dbReference>
<dbReference type="AlphaFoldDB" id="A0A645B8I1"/>
<protein>
    <submittedName>
        <fullName evidence="1">Uncharacterized protein</fullName>
    </submittedName>
</protein>